<dbReference type="RefSeq" id="WP_164319310.1">
    <property type="nucleotide sequence ID" value="NZ_JAAGLU010000027.1"/>
</dbReference>
<dbReference type="InterPro" id="IPR037883">
    <property type="entry name" value="Knr4/Smi1-like_sf"/>
</dbReference>
<evidence type="ECO:0000313" key="2">
    <source>
        <dbReference type="EMBL" id="NEC89908.1"/>
    </source>
</evidence>
<reference evidence="2" key="1">
    <citation type="submission" date="2020-01" db="EMBL/GenBank/DDBJ databases">
        <title>Insect and environment-associated Actinomycetes.</title>
        <authorList>
            <person name="Currrie C."/>
            <person name="Chevrette M."/>
            <person name="Carlson C."/>
            <person name="Stubbendieck R."/>
            <person name="Wendt-Pienkowski E."/>
        </authorList>
    </citation>
    <scope>NUCLEOTIDE SEQUENCE</scope>
    <source>
        <strain evidence="2">SID12501</strain>
    </source>
</reference>
<dbReference type="AlphaFoldDB" id="A0A6B3BZW7"/>
<comment type="caution">
    <text evidence="2">The sequence shown here is derived from an EMBL/GenBank/DDBJ whole genome shotgun (WGS) entry which is preliminary data.</text>
</comment>
<proteinExistence type="predicted"/>
<dbReference type="SUPFAM" id="SSF160631">
    <property type="entry name" value="SMI1/KNR4-like"/>
    <property type="match status" value="1"/>
</dbReference>
<organism evidence="2">
    <name type="scientific">Streptomyces sp. SID12501</name>
    <dbReference type="NCBI Taxonomy" id="2706042"/>
    <lineage>
        <taxon>Bacteria</taxon>
        <taxon>Bacillati</taxon>
        <taxon>Actinomycetota</taxon>
        <taxon>Actinomycetes</taxon>
        <taxon>Kitasatosporales</taxon>
        <taxon>Streptomycetaceae</taxon>
        <taxon>Streptomyces</taxon>
    </lineage>
</organism>
<gene>
    <name evidence="2" type="ORF">G3I71_29805</name>
</gene>
<dbReference type="EMBL" id="JAAGLU010000027">
    <property type="protein sequence ID" value="NEC89908.1"/>
    <property type="molecule type" value="Genomic_DNA"/>
</dbReference>
<dbReference type="Pfam" id="PF09346">
    <property type="entry name" value="SMI1_KNR4"/>
    <property type="match status" value="1"/>
</dbReference>
<accession>A0A6B3BZW7</accession>
<evidence type="ECO:0000259" key="1">
    <source>
        <dbReference type="Pfam" id="PF09346"/>
    </source>
</evidence>
<name>A0A6B3BZW7_9ACTN</name>
<protein>
    <submittedName>
        <fullName evidence="2">SMI1/KNR4 family protein</fullName>
    </submittedName>
</protein>
<dbReference type="InterPro" id="IPR018958">
    <property type="entry name" value="Knr4/Smi1-like_dom"/>
</dbReference>
<feature type="domain" description="Knr4/Smi1-like" evidence="1">
    <location>
        <begin position="35"/>
        <end position="162"/>
    </location>
</feature>
<sequence length="201" mass="22323">MLSQEVRIQCAWKRITEWLGENTPRHAEAMNPGVGESLIDAAEEEMPTAVVPAELRAWLLLNNGSTAKDVLDGRFYQPHQDSVFLPGNNVFLDLRRVVDVHRDLLASGADWQPQWIPFAQKSDAPYGYFLDTGANSAQAPVMYFAEAALPQLVFPSLAEFLEATADALEHRSGIRALGNRVQYGPVTDAGMLRWKRVETAS</sequence>